<evidence type="ECO:0000256" key="3">
    <source>
        <dbReference type="PIRNR" id="PIRNR036492"/>
    </source>
</evidence>
<dbReference type="InterPro" id="IPR016163">
    <property type="entry name" value="Ald_DH_C"/>
</dbReference>
<dbReference type="Gene3D" id="3.40.309.10">
    <property type="entry name" value="Aldehyde Dehydrogenase, Chain A, domain 2"/>
    <property type="match status" value="1"/>
</dbReference>
<protein>
    <recommendedName>
        <fullName evidence="3">Aldehyde dehydrogenase</fullName>
    </recommendedName>
</protein>
<dbReference type="EMBL" id="JBHSGD010000005">
    <property type="protein sequence ID" value="MFC4652529.1"/>
    <property type="molecule type" value="Genomic_DNA"/>
</dbReference>
<gene>
    <name evidence="7" type="ORF">ACFO26_06370</name>
</gene>
<dbReference type="InterPro" id="IPR016162">
    <property type="entry name" value="Ald_DH_N"/>
</dbReference>
<evidence type="ECO:0000256" key="5">
    <source>
        <dbReference type="RuleBase" id="RU003345"/>
    </source>
</evidence>
<dbReference type="SUPFAM" id="SSF53720">
    <property type="entry name" value="ALDH-like"/>
    <property type="match status" value="1"/>
</dbReference>
<dbReference type="PANTHER" id="PTHR43570">
    <property type="entry name" value="ALDEHYDE DEHYDROGENASE"/>
    <property type="match status" value="1"/>
</dbReference>
<dbReference type="InterPro" id="IPR016160">
    <property type="entry name" value="Ald_DH_CS_CYS"/>
</dbReference>
<dbReference type="PROSITE" id="PS00687">
    <property type="entry name" value="ALDEHYDE_DEHYDR_GLU"/>
    <property type="match status" value="1"/>
</dbReference>
<reference evidence="8" key="1">
    <citation type="journal article" date="2019" name="Int. J. Syst. Evol. Microbiol.">
        <title>The Global Catalogue of Microorganisms (GCM) 10K type strain sequencing project: providing services to taxonomists for standard genome sequencing and annotation.</title>
        <authorList>
            <consortium name="The Broad Institute Genomics Platform"/>
            <consortium name="The Broad Institute Genome Sequencing Center for Infectious Disease"/>
            <person name="Wu L."/>
            <person name="Ma J."/>
        </authorList>
    </citation>
    <scope>NUCLEOTIDE SEQUENCE [LARGE SCALE GENOMIC DNA]</scope>
    <source>
        <strain evidence="8">CCUG 63287</strain>
    </source>
</reference>
<dbReference type="InterPro" id="IPR029510">
    <property type="entry name" value="Ald_DH_CS_GLU"/>
</dbReference>
<dbReference type="RefSeq" id="WP_213536074.1">
    <property type="nucleotide sequence ID" value="NZ_BOVQ01000005.1"/>
</dbReference>
<evidence type="ECO:0000256" key="2">
    <source>
        <dbReference type="ARBA" id="ARBA00023002"/>
    </source>
</evidence>
<dbReference type="InterPro" id="IPR015590">
    <property type="entry name" value="Aldehyde_DH_dom"/>
</dbReference>
<keyword evidence="8" id="KW-1185">Reference proteome</keyword>
<dbReference type="PROSITE" id="PS00070">
    <property type="entry name" value="ALDEHYDE_DEHYDR_CYS"/>
    <property type="match status" value="1"/>
</dbReference>
<accession>A0ABV9JCX1</accession>
<evidence type="ECO:0000259" key="6">
    <source>
        <dbReference type="Pfam" id="PF00171"/>
    </source>
</evidence>
<proteinExistence type="inferred from homology"/>
<dbReference type="CDD" id="cd07136">
    <property type="entry name" value="ALDH_YwdH-P39616"/>
    <property type="match status" value="1"/>
</dbReference>
<feature type="domain" description="Aldehyde dehydrogenase" evidence="6">
    <location>
        <begin position="22"/>
        <end position="427"/>
    </location>
</feature>
<name>A0ABV9JCX1_9LACT</name>
<feature type="active site" evidence="4">
    <location>
        <position position="210"/>
    </location>
</feature>
<organism evidence="7 8">
    <name type="scientific">Lactococcus nasutitermitis</name>
    <dbReference type="NCBI Taxonomy" id="1652957"/>
    <lineage>
        <taxon>Bacteria</taxon>
        <taxon>Bacillati</taxon>
        <taxon>Bacillota</taxon>
        <taxon>Bacilli</taxon>
        <taxon>Lactobacillales</taxon>
        <taxon>Streptococcaceae</taxon>
        <taxon>Lactococcus</taxon>
    </lineage>
</organism>
<keyword evidence="2 3" id="KW-0560">Oxidoreductase</keyword>
<dbReference type="Pfam" id="PF00171">
    <property type="entry name" value="Aldedh"/>
    <property type="match status" value="1"/>
</dbReference>
<comment type="caution">
    <text evidence="7">The sequence shown here is derived from an EMBL/GenBank/DDBJ whole genome shotgun (WGS) entry which is preliminary data.</text>
</comment>
<dbReference type="Proteomes" id="UP001595987">
    <property type="component" value="Unassembled WGS sequence"/>
</dbReference>
<evidence type="ECO:0000313" key="8">
    <source>
        <dbReference type="Proteomes" id="UP001595987"/>
    </source>
</evidence>
<dbReference type="PIRSF" id="PIRSF036492">
    <property type="entry name" value="ALDH"/>
    <property type="match status" value="1"/>
</dbReference>
<evidence type="ECO:0000313" key="7">
    <source>
        <dbReference type="EMBL" id="MFC4652529.1"/>
    </source>
</evidence>
<evidence type="ECO:0000256" key="1">
    <source>
        <dbReference type="ARBA" id="ARBA00009986"/>
    </source>
</evidence>
<sequence>MNDFSDILLKQREFFASGRTRELDFRLKNLTELSKWIVAHDGEILTALKIDLNKAAFESYATEVGVVLDELRLTKKSLTAWSKVKRVPANLKNFPAYGKIYPEPYGVALIMAPWNYPFQLLIDPLIAAIAAGNCVIVKPAEEAPATSHLIAKMCAEIFSDSFVSCVEGDKTVAEALLQLHFDKIFFTGSPAVGKIVMRSASEFLTPVTLELGGKSPCIIDETANLKLAARRIAWGKFLNAGQTCVAPDYLLIDEKIKKIFLTELSKTLMDFYGNALTNNDYPKIINERHFARLVALMTNEQIFLGGQTDELSRKIAPTILDNVSWDAPVMQEEIFGPLLPILTYKQKEEVIEQINSRPKPLACYIFTENKKNEQYFLKNLSFGGGCVNDTVVHVSVSSLPFGGVGNSGMGAYHGKAGFDCFTHYKSVLYKSKRVDIPLRYPPYKEKWLRLLKKL</sequence>
<dbReference type="InterPro" id="IPR016161">
    <property type="entry name" value="Ald_DH/histidinol_DH"/>
</dbReference>
<dbReference type="Gene3D" id="3.40.605.10">
    <property type="entry name" value="Aldehyde Dehydrogenase, Chain A, domain 1"/>
    <property type="match status" value="1"/>
</dbReference>
<comment type="similarity">
    <text evidence="1 3 5">Belongs to the aldehyde dehydrogenase family.</text>
</comment>
<dbReference type="InterPro" id="IPR012394">
    <property type="entry name" value="Aldehyde_DH_NAD(P)"/>
</dbReference>
<dbReference type="PANTHER" id="PTHR43570:SF16">
    <property type="entry name" value="ALDEHYDE DEHYDROGENASE TYPE III, ISOFORM Q"/>
    <property type="match status" value="1"/>
</dbReference>
<evidence type="ECO:0000256" key="4">
    <source>
        <dbReference type="PROSITE-ProRule" id="PRU10007"/>
    </source>
</evidence>